<organism evidence="3 4">
    <name type="scientific">Anncaliia algerae PRA339</name>
    <dbReference type="NCBI Taxonomy" id="1288291"/>
    <lineage>
        <taxon>Eukaryota</taxon>
        <taxon>Fungi</taxon>
        <taxon>Fungi incertae sedis</taxon>
        <taxon>Microsporidia</taxon>
        <taxon>Tubulinosematoidea</taxon>
        <taxon>Tubulinosematidae</taxon>
        <taxon>Anncaliia</taxon>
    </lineage>
</organism>
<dbReference type="STRING" id="1288291.A0A059EX59"/>
<accession>A0A059EX59</accession>
<dbReference type="PROSITE" id="PS51444">
    <property type="entry name" value="FH2"/>
    <property type="match status" value="1"/>
</dbReference>
<evidence type="ECO:0000313" key="4">
    <source>
        <dbReference type="Proteomes" id="UP000030655"/>
    </source>
</evidence>
<reference evidence="3 4" key="2">
    <citation type="submission" date="2014-03" db="EMBL/GenBank/DDBJ databases">
        <title>The Genome Sequence of Anncaliia algerae insect isolate PRA339.</title>
        <authorList>
            <consortium name="The Broad Institute Genome Sequencing Platform"/>
            <consortium name="The Broad Institute Genome Sequencing Center for Infectious Disease"/>
            <person name="Cuomo C."/>
            <person name="Becnel J."/>
            <person name="Sanscrainte N."/>
            <person name="Walker B."/>
            <person name="Young S.K."/>
            <person name="Zeng Q."/>
            <person name="Gargeya S."/>
            <person name="Fitzgerald M."/>
            <person name="Haas B."/>
            <person name="Abouelleil A."/>
            <person name="Alvarado L."/>
            <person name="Arachchi H.M."/>
            <person name="Berlin A.M."/>
            <person name="Chapman S.B."/>
            <person name="Dewar J."/>
            <person name="Goldberg J."/>
            <person name="Griggs A."/>
            <person name="Gujja S."/>
            <person name="Hansen M."/>
            <person name="Howarth C."/>
            <person name="Imamovic A."/>
            <person name="Larimer J."/>
            <person name="McCowan C."/>
            <person name="Murphy C."/>
            <person name="Neiman D."/>
            <person name="Pearson M."/>
            <person name="Priest M."/>
            <person name="Roberts A."/>
            <person name="Saif S."/>
            <person name="Shea T."/>
            <person name="Sisk P."/>
            <person name="Sykes S."/>
            <person name="Wortman J."/>
            <person name="Nusbaum C."/>
            <person name="Birren B."/>
        </authorList>
    </citation>
    <scope>NUCLEOTIDE SEQUENCE [LARGE SCALE GENOMIC DNA]</scope>
    <source>
        <strain evidence="3 4">PRA339</strain>
    </source>
</reference>
<evidence type="ECO:0000313" key="3">
    <source>
        <dbReference type="EMBL" id="KCZ79316.1"/>
    </source>
</evidence>
<dbReference type="AlphaFoldDB" id="A0A059EX59"/>
<keyword evidence="4" id="KW-1185">Reference proteome</keyword>
<dbReference type="InterPro" id="IPR015425">
    <property type="entry name" value="FH2_Formin"/>
</dbReference>
<dbReference type="Pfam" id="PF02181">
    <property type="entry name" value="FH2"/>
    <property type="match status" value="1"/>
</dbReference>
<dbReference type="EMBL" id="KK365299">
    <property type="protein sequence ID" value="KCZ79316.1"/>
    <property type="molecule type" value="Genomic_DNA"/>
</dbReference>
<dbReference type="SUPFAM" id="SSF101447">
    <property type="entry name" value="Formin homology 2 domain (FH2 domain)"/>
    <property type="match status" value="1"/>
</dbReference>
<feature type="coiled-coil region" evidence="1">
    <location>
        <begin position="819"/>
        <end position="846"/>
    </location>
</feature>
<evidence type="ECO:0000256" key="1">
    <source>
        <dbReference type="SAM" id="Coils"/>
    </source>
</evidence>
<evidence type="ECO:0000259" key="2">
    <source>
        <dbReference type="PROSITE" id="PS51444"/>
    </source>
</evidence>
<dbReference type="Gene3D" id="1.20.58.2220">
    <property type="entry name" value="Formin, FH2 domain"/>
    <property type="match status" value="1"/>
</dbReference>
<keyword evidence="1" id="KW-0175">Coiled coil</keyword>
<sequence length="916" mass="109047">MDNKNKISEKIKYFTKLSMEKEKSGLISRPMIDYSAVNNLSNTNIEAKKLEEKKIKQNFDKNLAKENLPDKNSQTILNDPLPCPIVQLKKESIKNNLIKNQEKYKQFLLHLCNPLSMLKVQNESLCIKIANRIYLTEGFSNENERVAKEDKMIEYFDKKFKRYVVYIFTRQEKSKYKNVQFFPEPENNFNLIILLCKSIYGWLTDDDCVVIIERSGQLINFYFILLCVINFIEPNDKWLNVLVDKFKIPGIKGILNRHLVNFNRILSDKLETKKNQLLFYQFIFSTKVGKLDSFCKSNFKLKIANNKNVHEFYSEMEPNYKDDFYLIFFLNELPIIGDVKLLLYVKDCVILEMNFNTFFYEMGIFRCEESEIEYLKKDKNVQIWVDMAFKENKTVKHKMPYFIQTNYIESIQIICDHFKRNVNINELNELSEKYNKTFAKFILLQKISLVNLEEYVESVSKKIERNILMNPMYIKNKIPYIEKDPIEQLKNSLEILEVKNKEEVEDISKLQYFNSNEEYHNETLEILPEVKYEEETNKLKLPHKRPPSAVKKKESEVPTLFARRPLHLTCMKSSSSIFNDLSELNVKYDIDKFEEWFCDPVLKKEEKFHIKEKISLIDRNTFFLAQLAVKNLEKKQINYLEIESVLLNNFMKLELEDLNNIKRLFLKENDLINLPEYSLDEIDLLEREMINLSKNTFLRDVLFILLFDKKLTDELLIHKKLLQTYFISFSNLLENKTLKQILKLTLELSNALNFKYTLNKKKVISFRMSSLKSLQSYKGKSNDQNLLLFLVDQLIYKKEEVIKELNKFNDIQTLIEVDLKEIRERINDLTRDHKESVDKLNKMENDYSIYKYLSKVLGYGYKSLKEISEQFIKVELLSIKVTGKFCDTKDENINLVLKDLNIFFKELKNELLKNKQ</sequence>
<proteinExistence type="predicted"/>
<gene>
    <name evidence="3" type="ORF">H312_03295</name>
</gene>
<feature type="domain" description="FH2" evidence="2">
    <location>
        <begin position="547"/>
        <end position="916"/>
    </location>
</feature>
<dbReference type="HOGENOM" id="CLU_328731_0_0_1"/>
<dbReference type="VEuPathDB" id="MicrosporidiaDB:H312_03295"/>
<dbReference type="InterPro" id="IPR042201">
    <property type="entry name" value="FH2_Formin_sf"/>
</dbReference>
<dbReference type="Proteomes" id="UP000030655">
    <property type="component" value="Unassembled WGS sequence"/>
</dbReference>
<name>A0A059EX59_9MICR</name>
<dbReference type="OrthoDB" id="5632at2759"/>
<protein>
    <recommendedName>
        <fullName evidence="2">FH2 domain-containing protein</fullName>
    </recommendedName>
</protein>
<reference evidence="4" key="1">
    <citation type="submission" date="2013-02" db="EMBL/GenBank/DDBJ databases">
        <authorList>
            <consortium name="The Broad Institute Genome Sequencing Platform"/>
            <person name="Cuomo C."/>
            <person name="Becnel J."/>
            <person name="Sanscrainte N."/>
            <person name="Walker B."/>
            <person name="Young S.K."/>
            <person name="Zeng Q."/>
            <person name="Gargeya S."/>
            <person name="Fitzgerald M."/>
            <person name="Haas B."/>
            <person name="Abouelleil A."/>
            <person name="Alvarado L."/>
            <person name="Arachchi H.M."/>
            <person name="Berlin A.M."/>
            <person name="Chapman S.B."/>
            <person name="Dewar J."/>
            <person name="Goldberg J."/>
            <person name="Griggs A."/>
            <person name="Gujja S."/>
            <person name="Hansen M."/>
            <person name="Howarth C."/>
            <person name="Imamovic A."/>
            <person name="Larimer J."/>
            <person name="McCowan C."/>
            <person name="Murphy C."/>
            <person name="Neiman D."/>
            <person name="Pearson M."/>
            <person name="Priest M."/>
            <person name="Roberts A."/>
            <person name="Saif S."/>
            <person name="Shea T."/>
            <person name="Sisk P."/>
            <person name="Sykes S."/>
            <person name="Wortman J."/>
            <person name="Nusbaum C."/>
            <person name="Birren B."/>
        </authorList>
    </citation>
    <scope>NUCLEOTIDE SEQUENCE [LARGE SCALE GENOMIC DNA]</scope>
    <source>
        <strain evidence="4">PRA339</strain>
    </source>
</reference>